<feature type="transmembrane region" description="Helical" evidence="1">
    <location>
        <begin position="118"/>
        <end position="135"/>
    </location>
</feature>
<reference evidence="3 4" key="1">
    <citation type="journal article" date="2020" name="IScience">
        <title>Genome Sequencing of the Endangered Kingdonia uniflora (Circaeasteraceae, Ranunculales) Reveals Potential Mechanisms of Evolutionary Specialization.</title>
        <authorList>
            <person name="Sun Y."/>
            <person name="Deng T."/>
            <person name="Zhang A."/>
            <person name="Moore M.J."/>
            <person name="Landis J.B."/>
            <person name="Lin N."/>
            <person name="Zhang H."/>
            <person name="Zhang X."/>
            <person name="Huang J."/>
            <person name="Zhang X."/>
            <person name="Sun H."/>
            <person name="Wang H."/>
        </authorList>
    </citation>
    <scope>NUCLEOTIDE SEQUENCE [LARGE SCALE GENOMIC DNA]</scope>
    <source>
        <strain evidence="3">TB1705</strain>
        <tissue evidence="3">Leaf</tissue>
    </source>
</reference>
<feature type="transmembrane region" description="Helical" evidence="1">
    <location>
        <begin position="147"/>
        <end position="169"/>
    </location>
</feature>
<sequence>MVEKLRLSGYTADTTQVLLNMDEEEKESALYHHSEKIAIAFGLISTKSETLLRVVKNLRVCVDCHSSIKLISKIYNREIIVRDRSRFHHFENGTCSYSRTFGVAAMGYCLGFKTLRSLFSVLGCLMLATLIYTLFIDGSPFRKELLYQWMVTTLIDFYITVVPIAAWVAYKEPSWINAGIWIVLLVCFGRTHHIKSEFLYRRRLLDSQLKPIENGNLAEICVERRKSSPKPTWTEKFVPLRGRQSWG</sequence>
<dbReference type="PANTHER" id="PTHR36318">
    <property type="entry name" value="OS06G0581300 PROTEIN"/>
    <property type="match status" value="1"/>
</dbReference>
<gene>
    <name evidence="3" type="ORF">GIB67_028570</name>
</gene>
<dbReference type="Pfam" id="PF14432">
    <property type="entry name" value="DYW_deaminase"/>
    <property type="match status" value="1"/>
</dbReference>
<dbReference type="PANTHER" id="PTHR36318:SF3">
    <property type="entry name" value="OS06G0581300 PROTEIN"/>
    <property type="match status" value="1"/>
</dbReference>
<feature type="transmembrane region" description="Helical" evidence="1">
    <location>
        <begin position="175"/>
        <end position="193"/>
    </location>
</feature>
<protein>
    <recommendedName>
        <fullName evidence="2">DYW domain-containing protein</fullName>
    </recommendedName>
</protein>
<dbReference type="Proteomes" id="UP000541444">
    <property type="component" value="Unassembled WGS sequence"/>
</dbReference>
<dbReference type="AlphaFoldDB" id="A0A7J7NV18"/>
<dbReference type="OrthoDB" id="185373at2759"/>
<comment type="caution">
    <text evidence="3">The sequence shown here is derived from an EMBL/GenBank/DDBJ whole genome shotgun (WGS) entry which is preliminary data.</text>
</comment>
<evidence type="ECO:0000256" key="1">
    <source>
        <dbReference type="SAM" id="Phobius"/>
    </source>
</evidence>
<proteinExistence type="predicted"/>
<keyword evidence="1" id="KW-0472">Membrane</keyword>
<dbReference type="InterPro" id="IPR009943">
    <property type="entry name" value="DUF1475"/>
</dbReference>
<dbReference type="GO" id="GO:0008270">
    <property type="term" value="F:zinc ion binding"/>
    <property type="evidence" value="ECO:0007669"/>
    <property type="project" value="InterPro"/>
</dbReference>
<evidence type="ECO:0000313" key="4">
    <source>
        <dbReference type="Proteomes" id="UP000541444"/>
    </source>
</evidence>
<organism evidence="3 4">
    <name type="scientific">Kingdonia uniflora</name>
    <dbReference type="NCBI Taxonomy" id="39325"/>
    <lineage>
        <taxon>Eukaryota</taxon>
        <taxon>Viridiplantae</taxon>
        <taxon>Streptophyta</taxon>
        <taxon>Embryophyta</taxon>
        <taxon>Tracheophyta</taxon>
        <taxon>Spermatophyta</taxon>
        <taxon>Magnoliopsida</taxon>
        <taxon>Ranunculales</taxon>
        <taxon>Circaeasteraceae</taxon>
        <taxon>Kingdonia</taxon>
    </lineage>
</organism>
<evidence type="ECO:0000259" key="2">
    <source>
        <dbReference type="Pfam" id="PF14432"/>
    </source>
</evidence>
<dbReference type="InterPro" id="IPR032867">
    <property type="entry name" value="DYW_dom"/>
</dbReference>
<evidence type="ECO:0000313" key="3">
    <source>
        <dbReference type="EMBL" id="KAF6171009.1"/>
    </source>
</evidence>
<dbReference type="EMBL" id="JACGCM010000552">
    <property type="protein sequence ID" value="KAF6171009.1"/>
    <property type="molecule type" value="Genomic_DNA"/>
</dbReference>
<keyword evidence="4" id="KW-1185">Reference proteome</keyword>
<keyword evidence="1" id="KW-1133">Transmembrane helix</keyword>
<accession>A0A7J7NV18</accession>
<keyword evidence="1" id="KW-0812">Transmembrane</keyword>
<name>A0A7J7NV18_9MAGN</name>
<feature type="domain" description="DYW" evidence="2">
    <location>
        <begin position="9"/>
        <end position="97"/>
    </location>
</feature>
<dbReference type="Pfam" id="PF07343">
    <property type="entry name" value="DUF1475"/>
    <property type="match status" value="1"/>
</dbReference>